<dbReference type="RefSeq" id="WP_008522209.1">
    <property type="nucleotide sequence ID" value="NZ_CM001376.1"/>
</dbReference>
<evidence type="ECO:0000256" key="17">
    <source>
        <dbReference type="ARBA" id="ARBA00049628"/>
    </source>
</evidence>
<feature type="binding site" evidence="18">
    <location>
        <position position="105"/>
    </location>
    <ligand>
        <name>Mg(2+)</name>
        <dbReference type="ChEBI" id="CHEBI:18420"/>
    </ligand>
</feature>
<feature type="region of interest" description="N-acetyltransferase" evidence="18">
    <location>
        <begin position="248"/>
        <end position="459"/>
    </location>
</feature>
<dbReference type="SUPFAM" id="SSF51161">
    <property type="entry name" value="Trimeric LpxA-like enzymes"/>
    <property type="match status" value="1"/>
</dbReference>
<dbReference type="NCBIfam" id="TIGR01173">
    <property type="entry name" value="glmU"/>
    <property type="match status" value="1"/>
</dbReference>
<dbReference type="PANTHER" id="PTHR43584:SF3">
    <property type="entry name" value="BIFUNCTIONAL PROTEIN GLMU"/>
    <property type="match status" value="1"/>
</dbReference>
<evidence type="ECO:0000256" key="14">
    <source>
        <dbReference type="ARBA" id="ARBA00023316"/>
    </source>
</evidence>
<gene>
    <name evidence="18" type="primary">glmU</name>
    <name evidence="21" type="ORF">JonanDRAFT_0268</name>
</gene>
<dbReference type="AlphaFoldDB" id="H0UII2"/>
<feature type="binding site" evidence="18">
    <location>
        <position position="437"/>
    </location>
    <ligand>
        <name>acetyl-CoA</name>
        <dbReference type="ChEBI" id="CHEBI:57288"/>
    </ligand>
</feature>
<dbReference type="STRING" id="885272.JonanDRAFT_0268"/>
<evidence type="ECO:0000313" key="22">
    <source>
        <dbReference type="Proteomes" id="UP000003806"/>
    </source>
</evidence>
<evidence type="ECO:0000256" key="10">
    <source>
        <dbReference type="ARBA" id="ARBA00022960"/>
    </source>
</evidence>
<evidence type="ECO:0000256" key="11">
    <source>
        <dbReference type="ARBA" id="ARBA00022984"/>
    </source>
</evidence>
<evidence type="ECO:0000256" key="1">
    <source>
        <dbReference type="ARBA" id="ARBA00004496"/>
    </source>
</evidence>
<dbReference type="InterPro" id="IPR050065">
    <property type="entry name" value="GlmU-like"/>
</dbReference>
<dbReference type="GO" id="GO:0006048">
    <property type="term" value="P:UDP-N-acetylglucosamine biosynthetic process"/>
    <property type="evidence" value="ECO:0007669"/>
    <property type="project" value="UniProtKB-UniPathway"/>
</dbReference>
<comment type="caution">
    <text evidence="18">Lacks conserved residue(s) required for the propagation of feature annotation.</text>
</comment>
<dbReference type="GO" id="GO:0000902">
    <property type="term" value="P:cell morphogenesis"/>
    <property type="evidence" value="ECO:0007669"/>
    <property type="project" value="UniProtKB-UniRule"/>
</dbReference>
<dbReference type="HOGENOM" id="CLU_029499_15_2_0"/>
<evidence type="ECO:0000256" key="4">
    <source>
        <dbReference type="ARBA" id="ARBA00022490"/>
    </source>
</evidence>
<keyword evidence="10 18" id="KW-0133">Cell shape</keyword>
<dbReference type="SUPFAM" id="SSF53448">
    <property type="entry name" value="Nucleotide-diphospho-sugar transferases"/>
    <property type="match status" value="1"/>
</dbReference>
<feature type="region of interest" description="Pyrophosphorylase" evidence="18">
    <location>
        <begin position="1"/>
        <end position="226"/>
    </location>
</feature>
<accession>H0UII2</accession>
<feature type="binding site" evidence="18">
    <location>
        <position position="374"/>
    </location>
    <ligand>
        <name>UDP-N-acetyl-alpha-D-glucosamine</name>
        <dbReference type="ChEBI" id="CHEBI:57705"/>
    </ligand>
</feature>
<name>H0UII2_9BACT</name>
<organism evidence="21 22">
    <name type="scientific">Jonquetella anthropi DSM 22815</name>
    <dbReference type="NCBI Taxonomy" id="885272"/>
    <lineage>
        <taxon>Bacteria</taxon>
        <taxon>Thermotogati</taxon>
        <taxon>Synergistota</taxon>
        <taxon>Synergistia</taxon>
        <taxon>Synergistales</taxon>
        <taxon>Dethiosulfovibrionaceae</taxon>
        <taxon>Jonquetella</taxon>
    </lineage>
</organism>
<dbReference type="Pfam" id="PF12804">
    <property type="entry name" value="NTP_transf_3"/>
    <property type="match status" value="1"/>
</dbReference>
<dbReference type="InterPro" id="IPR038009">
    <property type="entry name" value="GlmU_C_LbH"/>
</dbReference>
<comment type="catalytic activity">
    <reaction evidence="16 18">
        <text>N-acetyl-alpha-D-glucosamine 1-phosphate + UTP + H(+) = UDP-N-acetyl-alpha-D-glucosamine + diphosphate</text>
        <dbReference type="Rhea" id="RHEA:13509"/>
        <dbReference type="ChEBI" id="CHEBI:15378"/>
        <dbReference type="ChEBI" id="CHEBI:33019"/>
        <dbReference type="ChEBI" id="CHEBI:46398"/>
        <dbReference type="ChEBI" id="CHEBI:57705"/>
        <dbReference type="ChEBI" id="CHEBI:57776"/>
        <dbReference type="EC" id="2.7.7.23"/>
    </reaction>
</comment>
<comment type="similarity">
    <text evidence="2 18">In the C-terminal section; belongs to the transferase hexapeptide repeat family.</text>
</comment>
<feature type="active site" description="Proton acceptor" evidence="18">
    <location>
        <position position="360"/>
    </location>
</feature>
<dbReference type="PANTHER" id="PTHR43584">
    <property type="entry name" value="NUCLEOTIDYL TRANSFERASE"/>
    <property type="match status" value="1"/>
</dbReference>
<dbReference type="GO" id="GO:0071555">
    <property type="term" value="P:cell wall organization"/>
    <property type="evidence" value="ECO:0007669"/>
    <property type="project" value="UniProtKB-KW"/>
</dbReference>
<keyword evidence="4 18" id="KW-0963">Cytoplasm</keyword>
<comment type="catalytic activity">
    <reaction evidence="15 18">
        <text>alpha-D-glucosamine 1-phosphate + acetyl-CoA = N-acetyl-alpha-D-glucosamine 1-phosphate + CoA + H(+)</text>
        <dbReference type="Rhea" id="RHEA:13725"/>
        <dbReference type="ChEBI" id="CHEBI:15378"/>
        <dbReference type="ChEBI" id="CHEBI:57287"/>
        <dbReference type="ChEBI" id="CHEBI:57288"/>
        <dbReference type="ChEBI" id="CHEBI:57776"/>
        <dbReference type="ChEBI" id="CHEBI:58516"/>
        <dbReference type="EC" id="2.3.1.157"/>
    </reaction>
</comment>
<keyword evidence="9 18" id="KW-0460">Magnesium</keyword>
<evidence type="ECO:0000256" key="9">
    <source>
        <dbReference type="ARBA" id="ARBA00022842"/>
    </source>
</evidence>
<feature type="binding site" evidence="18">
    <location>
        <position position="167"/>
    </location>
    <ligand>
        <name>UDP-N-acetyl-alpha-D-glucosamine</name>
        <dbReference type="ChEBI" id="CHEBI:57705"/>
    </ligand>
</feature>
<feature type="binding site" evidence="18">
    <location>
        <position position="330"/>
    </location>
    <ligand>
        <name>UDP-N-acetyl-alpha-D-glucosamine</name>
        <dbReference type="ChEBI" id="CHEBI:57705"/>
    </ligand>
</feature>
<dbReference type="GO" id="GO:0009245">
    <property type="term" value="P:lipid A biosynthetic process"/>
    <property type="evidence" value="ECO:0007669"/>
    <property type="project" value="UniProtKB-UniRule"/>
</dbReference>
<feature type="binding site" evidence="18">
    <location>
        <begin position="9"/>
        <end position="12"/>
    </location>
    <ligand>
        <name>UDP-N-acetyl-alpha-D-glucosamine</name>
        <dbReference type="ChEBI" id="CHEBI:57705"/>
    </ligand>
</feature>
<dbReference type="InterPro" id="IPR029044">
    <property type="entry name" value="Nucleotide-diphossugar_trans"/>
</dbReference>
<dbReference type="UniPathway" id="UPA00113">
    <property type="reaction ID" value="UER00532"/>
</dbReference>
<dbReference type="CDD" id="cd03353">
    <property type="entry name" value="LbH_GlmU_C"/>
    <property type="match status" value="1"/>
</dbReference>
<protein>
    <recommendedName>
        <fullName evidence="18">Bifunctional protein GlmU</fullName>
    </recommendedName>
    <domain>
        <recommendedName>
            <fullName evidence="18">UDP-N-acetylglucosamine pyrophosphorylase</fullName>
            <ecNumber evidence="18">2.7.7.23</ecNumber>
        </recommendedName>
        <alternativeName>
            <fullName evidence="18">N-acetylglucosamine-1-phosphate uridyltransferase</fullName>
        </alternativeName>
    </domain>
    <domain>
        <recommendedName>
            <fullName evidence="18">Glucosamine-1-phosphate N-acetyltransferase</fullName>
            <ecNumber evidence="18">2.3.1.157</ecNumber>
        </recommendedName>
    </domain>
</protein>
<dbReference type="InterPro" id="IPR005882">
    <property type="entry name" value="Bifunctional_GlmU"/>
</dbReference>
<feature type="domain" description="MobA-like NTP transferase" evidence="20">
    <location>
        <begin position="6"/>
        <end position="122"/>
    </location>
</feature>
<keyword evidence="13 18" id="KW-0012">Acyltransferase</keyword>
<evidence type="ECO:0000256" key="18">
    <source>
        <dbReference type="HAMAP-Rule" id="MF_01631"/>
    </source>
</evidence>
<dbReference type="Gene3D" id="2.160.10.10">
    <property type="entry name" value="Hexapeptide repeat proteins"/>
    <property type="match status" value="1"/>
</dbReference>
<comment type="subcellular location">
    <subcellularLocation>
        <location evidence="1 18">Cytoplasm</location>
    </subcellularLocation>
</comment>
<dbReference type="GO" id="GO:0005737">
    <property type="term" value="C:cytoplasm"/>
    <property type="evidence" value="ECO:0007669"/>
    <property type="project" value="UniProtKB-SubCell"/>
</dbReference>
<evidence type="ECO:0000256" key="13">
    <source>
        <dbReference type="ARBA" id="ARBA00023315"/>
    </source>
</evidence>
<feature type="binding site" evidence="18">
    <location>
        <position position="224"/>
    </location>
    <ligand>
        <name>Mg(2+)</name>
        <dbReference type="ChEBI" id="CHEBI:18420"/>
    </ligand>
</feature>
<dbReference type="GO" id="GO:0009252">
    <property type="term" value="P:peptidoglycan biosynthetic process"/>
    <property type="evidence" value="ECO:0007669"/>
    <property type="project" value="UniProtKB-UniRule"/>
</dbReference>
<reference evidence="21 22" key="1">
    <citation type="submission" date="2011-11" db="EMBL/GenBank/DDBJ databases">
        <title>The Noncontiguous Finished genome of Jonquetella anthropi DSM 22815.</title>
        <authorList>
            <consortium name="US DOE Joint Genome Institute (JGI-PGF)"/>
            <person name="Lucas S."/>
            <person name="Copeland A."/>
            <person name="Lapidus A."/>
            <person name="Glavina del Rio T."/>
            <person name="Dalin E."/>
            <person name="Tice H."/>
            <person name="Bruce D."/>
            <person name="Goodwin L."/>
            <person name="Pitluck S."/>
            <person name="Peters L."/>
            <person name="Mikhailova N."/>
            <person name="Held B."/>
            <person name="Kyrpides N."/>
            <person name="Mavromatis K."/>
            <person name="Ivanova N."/>
            <person name="Markowitz V."/>
            <person name="Cheng J.-F."/>
            <person name="Hugenholtz P."/>
            <person name="Woyke T."/>
            <person name="Wu D."/>
            <person name="Gronow S."/>
            <person name="Wellnitz S."/>
            <person name="Brambilla E."/>
            <person name="Klenk H.-P."/>
            <person name="Eisen J.A."/>
        </authorList>
    </citation>
    <scope>NUCLEOTIDE SEQUENCE [LARGE SCALE GENOMIC DNA]</scope>
    <source>
        <strain evidence="21 22">DSM 22815</strain>
    </source>
</reference>
<dbReference type="GO" id="GO:0019134">
    <property type="term" value="F:glucosamine-1-phosphate N-acetyltransferase activity"/>
    <property type="evidence" value="ECO:0007669"/>
    <property type="project" value="UniProtKB-UniRule"/>
</dbReference>
<feature type="binding site" evidence="18">
    <location>
        <position position="363"/>
    </location>
    <ligand>
        <name>UDP-N-acetyl-alpha-D-glucosamine</name>
        <dbReference type="ChEBI" id="CHEBI:57705"/>
    </ligand>
</feature>
<evidence type="ECO:0000256" key="16">
    <source>
        <dbReference type="ARBA" id="ARBA00048493"/>
    </source>
</evidence>
<comment type="cofactor">
    <cofactor evidence="18">
        <name>Mg(2+)</name>
        <dbReference type="ChEBI" id="CHEBI:18420"/>
    </cofactor>
    <text evidence="18">Binds 1 Mg(2+) ion per subunit.</text>
</comment>
<dbReference type="eggNOG" id="COG1207">
    <property type="taxonomic scope" value="Bacteria"/>
</dbReference>
<dbReference type="EC" id="2.3.1.157" evidence="18"/>
<sequence length="459" mass="49400">MNRPSALILAAGKGTRMKSRRPKVMQTLLGEPMLYYVLSALRDAGVSDVSVVVGYEGECVASWLQKFWPSASVVWQKEQLGTGHAVMMASDWLSSRGDVVVVNGDMPMVTGDDFVRFFDGSDADWSFVTTQLADPTGYGRVIRSGSSVKIVEQKDASPQELACSEINVGIYRASGSDFLAGLASLRPNNSQKEYYIVDLISWALSQGRSVQPVLLPPENLCGVNDPMELARLNGLMRDRVNRRWMAQGAKLAEPLTTWISPASSFEGEVTLAPNVQLWGETELGDGCELGTGTVLTNCRLGKRVICRPYVVAQDSQAADDAVLGPFCFLREGSQLAQKALVGRFVELKKTCVGEGSKVPHLTYLGDTTVGSGSNIGAATVTCNYDGAKKHPTVIGNRCFIGSDTMLVAPVTVEDGATTAAGSVITSDVPADSLGIGRSRQVNIKGWRKQQKPHSDERKA</sequence>
<dbReference type="Pfam" id="PF00132">
    <property type="entry name" value="Hexapep"/>
    <property type="match status" value="1"/>
</dbReference>
<keyword evidence="7 18" id="KW-0479">Metal-binding</keyword>
<dbReference type="CDD" id="cd02540">
    <property type="entry name" value="GT2_GlmU_N_bac"/>
    <property type="match status" value="1"/>
</dbReference>
<evidence type="ECO:0000256" key="8">
    <source>
        <dbReference type="ARBA" id="ARBA00022737"/>
    </source>
</evidence>
<dbReference type="InterPro" id="IPR025877">
    <property type="entry name" value="MobA-like_NTP_Trfase"/>
</dbReference>
<feature type="binding site" evidence="18">
    <location>
        <position position="402"/>
    </location>
    <ligand>
        <name>acetyl-CoA</name>
        <dbReference type="ChEBI" id="CHEBI:57288"/>
    </ligand>
</feature>
<dbReference type="Proteomes" id="UP000003806">
    <property type="component" value="Chromosome"/>
</dbReference>
<comment type="pathway">
    <text evidence="18">Bacterial outer membrane biogenesis; LPS lipid A biosynthesis.</text>
</comment>
<feature type="binding site" evidence="18">
    <location>
        <position position="420"/>
    </location>
    <ligand>
        <name>acetyl-CoA</name>
        <dbReference type="ChEBI" id="CHEBI:57288"/>
    </ligand>
</feature>
<keyword evidence="12 18" id="KW-0511">Multifunctional enzyme</keyword>
<comment type="pathway">
    <text evidence="18">Nucleotide-sugar biosynthesis; UDP-N-acetyl-alpha-D-glucosamine biosynthesis; UDP-N-acetyl-alpha-D-glucosamine from N-acetyl-alpha-D-glucosamine 1-phosphate: step 1/1.</text>
</comment>
<evidence type="ECO:0000256" key="3">
    <source>
        <dbReference type="ARBA" id="ARBA00007947"/>
    </source>
</evidence>
<feature type="binding site" evidence="18">
    <location>
        <begin position="383"/>
        <end position="384"/>
    </location>
    <ligand>
        <name>acetyl-CoA</name>
        <dbReference type="ChEBI" id="CHEBI:57288"/>
    </ligand>
</feature>
<keyword evidence="22" id="KW-1185">Reference proteome</keyword>
<feature type="binding site" evidence="18">
    <location>
        <position position="23"/>
    </location>
    <ligand>
        <name>UDP-N-acetyl-alpha-D-glucosamine</name>
        <dbReference type="ChEBI" id="CHEBI:57705"/>
    </ligand>
</feature>
<feature type="binding site" evidence="18">
    <location>
        <position position="76"/>
    </location>
    <ligand>
        <name>UDP-N-acetyl-alpha-D-glucosamine</name>
        <dbReference type="ChEBI" id="CHEBI:57705"/>
    </ligand>
</feature>
<proteinExistence type="inferred from homology"/>
<evidence type="ECO:0000256" key="7">
    <source>
        <dbReference type="ARBA" id="ARBA00022723"/>
    </source>
</evidence>
<dbReference type="EC" id="2.7.7.23" evidence="18"/>
<evidence type="ECO:0000256" key="19">
    <source>
        <dbReference type="SAM" id="MobiDB-lite"/>
    </source>
</evidence>
<keyword evidence="8 18" id="KW-0677">Repeat</keyword>
<comment type="function">
    <text evidence="17 18">Catalyzes the last two sequential reactions in the de novo biosynthetic pathway for UDP-N-acetylglucosamine (UDP-GlcNAc). The C-terminal domain catalyzes the transfer of acetyl group from acetyl coenzyme A to glucosamine-1-phosphate (GlcN-1-P) to produce N-acetylglucosamine-1-phosphate (GlcNAc-1-P), which is converted into UDP-GlcNAc by the transfer of uridine 5-monophosphate (from uridine 5-triphosphate), a reaction catalyzed by the N-terminal domain.</text>
</comment>
<feature type="binding site" evidence="18">
    <location>
        <position position="139"/>
    </location>
    <ligand>
        <name>UDP-N-acetyl-alpha-D-glucosamine</name>
        <dbReference type="ChEBI" id="CHEBI:57705"/>
    </ligand>
</feature>
<dbReference type="InterPro" id="IPR001451">
    <property type="entry name" value="Hexapep"/>
</dbReference>
<keyword evidence="6 18" id="KW-0548">Nucleotidyltransferase</keyword>
<comment type="subunit">
    <text evidence="18">Homotrimer.</text>
</comment>
<dbReference type="OrthoDB" id="9775031at2"/>
<evidence type="ECO:0000256" key="5">
    <source>
        <dbReference type="ARBA" id="ARBA00022679"/>
    </source>
</evidence>
<keyword evidence="5 18" id="KW-0808">Transferase</keyword>
<dbReference type="UniPathway" id="UPA00973"/>
<dbReference type="EMBL" id="CM001376">
    <property type="protein sequence ID" value="EHM12690.1"/>
    <property type="molecule type" value="Genomic_DNA"/>
</dbReference>
<keyword evidence="11 18" id="KW-0573">Peptidoglycan synthesis</keyword>
<evidence type="ECO:0000313" key="21">
    <source>
        <dbReference type="EMBL" id="EHM12690.1"/>
    </source>
</evidence>
<feature type="region of interest" description="Linker" evidence="18">
    <location>
        <begin position="227"/>
        <end position="247"/>
    </location>
</feature>
<evidence type="ECO:0000256" key="15">
    <source>
        <dbReference type="ARBA" id="ARBA00048247"/>
    </source>
</evidence>
<comment type="similarity">
    <text evidence="3 18">In the N-terminal section; belongs to the N-acetylglucosamine-1-phosphate uridyltransferase family.</text>
</comment>
<feature type="region of interest" description="Disordered" evidence="19">
    <location>
        <begin position="439"/>
        <end position="459"/>
    </location>
</feature>
<feature type="binding site" evidence="18">
    <location>
        <position position="152"/>
    </location>
    <ligand>
        <name>UDP-N-acetyl-alpha-D-glucosamine</name>
        <dbReference type="ChEBI" id="CHEBI:57705"/>
    </ligand>
</feature>
<feature type="binding site" evidence="18">
    <location>
        <position position="348"/>
    </location>
    <ligand>
        <name>UDP-N-acetyl-alpha-D-glucosamine</name>
        <dbReference type="ChEBI" id="CHEBI:57705"/>
    </ligand>
</feature>
<evidence type="ECO:0000256" key="12">
    <source>
        <dbReference type="ARBA" id="ARBA00023268"/>
    </source>
</evidence>
<dbReference type="Gene3D" id="3.90.550.10">
    <property type="entry name" value="Spore Coat Polysaccharide Biosynthesis Protein SpsA, Chain A"/>
    <property type="match status" value="1"/>
</dbReference>
<feature type="binding site" evidence="18">
    <location>
        <begin position="81"/>
        <end position="82"/>
    </location>
    <ligand>
        <name>UDP-N-acetyl-alpha-D-glucosamine</name>
        <dbReference type="ChEBI" id="CHEBI:57705"/>
    </ligand>
</feature>
<feature type="binding site" evidence="18">
    <location>
        <position position="224"/>
    </location>
    <ligand>
        <name>UDP-N-acetyl-alpha-D-glucosamine</name>
        <dbReference type="ChEBI" id="CHEBI:57705"/>
    </ligand>
</feature>
<evidence type="ECO:0000256" key="6">
    <source>
        <dbReference type="ARBA" id="ARBA00022695"/>
    </source>
</evidence>
<feature type="binding site" evidence="18">
    <location>
        <position position="377"/>
    </location>
    <ligand>
        <name>acetyl-CoA</name>
        <dbReference type="ChEBI" id="CHEBI:57288"/>
    </ligand>
</feature>
<dbReference type="GO" id="GO:0000287">
    <property type="term" value="F:magnesium ion binding"/>
    <property type="evidence" value="ECO:0007669"/>
    <property type="project" value="UniProtKB-UniRule"/>
</dbReference>
<dbReference type="HAMAP" id="MF_01631">
    <property type="entry name" value="GlmU"/>
    <property type="match status" value="1"/>
</dbReference>
<keyword evidence="14 18" id="KW-0961">Cell wall biogenesis/degradation</keyword>
<comment type="pathway">
    <text evidence="18">Nucleotide-sugar biosynthesis; UDP-N-acetyl-alpha-D-glucosamine biosynthesis; N-acetyl-alpha-D-glucosamine 1-phosphate from alpha-D-glucosamine 6-phosphate (route II): step 2/2.</text>
</comment>
<evidence type="ECO:0000256" key="2">
    <source>
        <dbReference type="ARBA" id="ARBA00007707"/>
    </source>
</evidence>
<dbReference type="GO" id="GO:0008360">
    <property type="term" value="P:regulation of cell shape"/>
    <property type="evidence" value="ECO:0007669"/>
    <property type="project" value="UniProtKB-KW"/>
</dbReference>
<dbReference type="InterPro" id="IPR011004">
    <property type="entry name" value="Trimer_LpxA-like_sf"/>
</dbReference>
<evidence type="ECO:0000259" key="20">
    <source>
        <dbReference type="Pfam" id="PF12804"/>
    </source>
</evidence>
<dbReference type="GO" id="GO:0016020">
    <property type="term" value="C:membrane"/>
    <property type="evidence" value="ECO:0007669"/>
    <property type="project" value="GOC"/>
</dbReference>
<dbReference type="GO" id="GO:0003977">
    <property type="term" value="F:UDP-N-acetylglucosamine diphosphorylase activity"/>
    <property type="evidence" value="ECO:0007669"/>
    <property type="project" value="UniProtKB-UniRule"/>
</dbReference>